<dbReference type="UniPathway" id="UPA00378"/>
<evidence type="ECO:0000256" key="3">
    <source>
        <dbReference type="RuleBase" id="RU363129"/>
    </source>
</evidence>
<keyword evidence="5" id="KW-1185">Reference proteome</keyword>
<dbReference type="GO" id="GO:0005975">
    <property type="term" value="P:carbohydrate metabolic process"/>
    <property type="evidence" value="ECO:0007669"/>
    <property type="project" value="InterPro"/>
</dbReference>
<dbReference type="AlphaFoldDB" id="A0A1D1V0G5"/>
<dbReference type="PANTHER" id="PTHR11927">
    <property type="entry name" value="GALACTOSIDE 2-L-FUCOSYLTRANSFERASE"/>
    <property type="match status" value="1"/>
</dbReference>
<evidence type="ECO:0000256" key="1">
    <source>
        <dbReference type="ARBA" id="ARBA00022676"/>
    </source>
</evidence>
<feature type="transmembrane region" description="Helical" evidence="3">
    <location>
        <begin position="157"/>
        <end position="177"/>
    </location>
</feature>
<dbReference type="STRING" id="947166.A0A1D1V0G5"/>
<evidence type="ECO:0000256" key="2">
    <source>
        <dbReference type="ARBA" id="ARBA00022679"/>
    </source>
</evidence>
<sequence length="454" mass="50822">MASKASVLGNQDGYVLLNNDVDLPSPPRLSRLPGSRWCRSAVIVALTCLLIGTTLWILDDVESFLAKVAIPSFINIFASTNTLDSSFSVASSSVSSSTPNSTVIAAAFHPETFDTSADALSDLMKHLESVVSDRLKKATDHMKNLTEDKDSLLLSHAILQGGLGNFMFMVASTWGVAKMNRRKMVLLAPYKMEGNFVHLGIDHVTPANFLGSDSSSSSDEYNFEEISAMKYTPKMENVTAVKGLRNVILAGYMQSWKYFDHCRNDIRMLFTFSKTIFETSLAKIREGLEDYYTHLSIDKADRIFSDQKTRPTLIAIHVRRGDIASDDGQMRFGHKPATKEYLLRTSSLLSQKYSPAIFLVISNDVPYCRDLFKGPNFVVMDNNKEPAAVDMAIISLADHIILSVGTFGWWAAYLSDAKEVYYYKDWPKKGSDMEKQISREDYFYPSWIPLEQSS</sequence>
<gene>
    <name evidence="4" type="primary">RvY_04315-1</name>
    <name evidence="4" type="synonym">RvY_04315.1</name>
    <name evidence="4" type="ORF">RvY_04315</name>
</gene>
<dbReference type="EC" id="2.4.1.-" evidence="3"/>
<evidence type="ECO:0000313" key="5">
    <source>
        <dbReference type="Proteomes" id="UP000186922"/>
    </source>
</evidence>
<comment type="subcellular location">
    <subcellularLocation>
        <location evidence="3">Golgi apparatus</location>
        <location evidence="3">Golgi stack membrane</location>
        <topology evidence="3">Single-pass type II membrane protein</topology>
    </subcellularLocation>
</comment>
<dbReference type="InterPro" id="IPR002516">
    <property type="entry name" value="Glyco_trans_11"/>
</dbReference>
<keyword evidence="3" id="KW-0812">Transmembrane</keyword>
<keyword evidence="2 3" id="KW-0808">Transferase</keyword>
<dbReference type="EMBL" id="BDGG01000002">
    <property type="protein sequence ID" value="GAU92203.1"/>
    <property type="molecule type" value="Genomic_DNA"/>
</dbReference>
<name>A0A1D1V0G5_RAMVA</name>
<dbReference type="Pfam" id="PF01531">
    <property type="entry name" value="Glyco_transf_11"/>
    <property type="match status" value="1"/>
</dbReference>
<protein>
    <recommendedName>
        <fullName evidence="3">L-Fucosyltransferase</fullName>
        <ecNumber evidence="3">2.4.1.-</ecNumber>
    </recommendedName>
</protein>
<keyword evidence="3" id="KW-0735">Signal-anchor</keyword>
<dbReference type="GO" id="GO:0032580">
    <property type="term" value="C:Golgi cisterna membrane"/>
    <property type="evidence" value="ECO:0007669"/>
    <property type="project" value="UniProtKB-SubCell"/>
</dbReference>
<keyword evidence="3" id="KW-0472">Membrane</keyword>
<dbReference type="Proteomes" id="UP000186922">
    <property type="component" value="Unassembled WGS sequence"/>
</dbReference>
<keyword evidence="3" id="KW-0325">Glycoprotein</keyword>
<reference evidence="4 5" key="1">
    <citation type="journal article" date="2016" name="Nat. Commun.">
        <title>Extremotolerant tardigrade genome and improved radiotolerance of human cultured cells by tardigrade-unique protein.</title>
        <authorList>
            <person name="Hashimoto T."/>
            <person name="Horikawa D.D."/>
            <person name="Saito Y."/>
            <person name="Kuwahara H."/>
            <person name="Kozuka-Hata H."/>
            <person name="Shin-I T."/>
            <person name="Minakuchi Y."/>
            <person name="Ohishi K."/>
            <person name="Motoyama A."/>
            <person name="Aizu T."/>
            <person name="Enomoto A."/>
            <person name="Kondo K."/>
            <person name="Tanaka S."/>
            <person name="Hara Y."/>
            <person name="Koshikawa S."/>
            <person name="Sagara H."/>
            <person name="Miura T."/>
            <person name="Yokobori S."/>
            <person name="Miyagawa K."/>
            <person name="Suzuki Y."/>
            <person name="Kubo T."/>
            <person name="Oyama M."/>
            <person name="Kohara Y."/>
            <person name="Fujiyama A."/>
            <person name="Arakawa K."/>
            <person name="Katayama T."/>
            <person name="Toyoda A."/>
            <person name="Kunieda T."/>
        </authorList>
    </citation>
    <scope>NUCLEOTIDE SEQUENCE [LARGE SCALE GENOMIC DNA]</scope>
    <source>
        <strain evidence="4 5">YOKOZUNA-1</strain>
    </source>
</reference>
<comment type="pathway">
    <text evidence="3">Protein modification; protein glycosylation.</text>
</comment>
<comment type="caution">
    <text evidence="3">Lacks conserved residue(s) required for the propagation of feature annotation.</text>
</comment>
<dbReference type="GO" id="GO:0008107">
    <property type="term" value="F:galactoside 2-alpha-L-fucosyltransferase activity"/>
    <property type="evidence" value="ECO:0007669"/>
    <property type="project" value="InterPro"/>
</dbReference>
<keyword evidence="3" id="KW-1133">Transmembrane helix</keyword>
<comment type="similarity">
    <text evidence="3">Belongs to the glycosyltransferase 11 family.</text>
</comment>
<comment type="caution">
    <text evidence="4">The sequence shown here is derived from an EMBL/GenBank/DDBJ whole genome shotgun (WGS) entry which is preliminary data.</text>
</comment>
<feature type="transmembrane region" description="Helical" evidence="3">
    <location>
        <begin position="37"/>
        <end position="58"/>
    </location>
</feature>
<accession>A0A1D1V0G5</accession>
<dbReference type="PANTHER" id="PTHR11927:SF9">
    <property type="entry name" value="L-FUCOSYLTRANSFERASE"/>
    <property type="match status" value="1"/>
</dbReference>
<organism evidence="4 5">
    <name type="scientific">Ramazzottius varieornatus</name>
    <name type="common">Water bear</name>
    <name type="synonym">Tardigrade</name>
    <dbReference type="NCBI Taxonomy" id="947166"/>
    <lineage>
        <taxon>Eukaryota</taxon>
        <taxon>Metazoa</taxon>
        <taxon>Ecdysozoa</taxon>
        <taxon>Tardigrada</taxon>
        <taxon>Eutardigrada</taxon>
        <taxon>Parachela</taxon>
        <taxon>Hypsibioidea</taxon>
        <taxon>Ramazzottiidae</taxon>
        <taxon>Ramazzottius</taxon>
    </lineage>
</organism>
<proteinExistence type="inferred from homology"/>
<dbReference type="OrthoDB" id="10010525at2759"/>
<dbReference type="CDD" id="cd11301">
    <property type="entry name" value="Fut1_Fut2_like"/>
    <property type="match status" value="1"/>
</dbReference>
<keyword evidence="3" id="KW-0333">Golgi apparatus</keyword>
<evidence type="ECO:0000313" key="4">
    <source>
        <dbReference type="EMBL" id="GAU92203.1"/>
    </source>
</evidence>
<keyword evidence="1 3" id="KW-0328">Glycosyltransferase</keyword>